<dbReference type="Pfam" id="PF22817">
    <property type="entry name" value="ApeP-like"/>
    <property type="match status" value="1"/>
</dbReference>
<proteinExistence type="predicted"/>
<comment type="caution">
    <text evidence="1">The sequence shown here is derived from an EMBL/GenBank/DDBJ whole genome shotgun (WGS) entry which is preliminary data.</text>
</comment>
<accession>A0A507ZUB6</accession>
<reference evidence="1 2" key="1">
    <citation type="submission" date="2019-06" db="EMBL/GenBank/DDBJ databases">
        <title>Flavibacter putida gen. nov., sp. nov., a novel marine bacterium of the family Flavobacteriaceae isolated from coastal seawater.</title>
        <authorList>
            <person name="Feng X."/>
        </authorList>
    </citation>
    <scope>NUCLEOTIDE SEQUENCE [LARGE SCALE GENOMIC DNA]</scope>
    <source>
        <strain evidence="1 2">PLHSN227</strain>
    </source>
</reference>
<dbReference type="EMBL" id="VIAR01000002">
    <property type="protein sequence ID" value="TQD40191.1"/>
    <property type="molecule type" value="Genomic_DNA"/>
</dbReference>
<dbReference type="Gene3D" id="3.10.129.10">
    <property type="entry name" value="Hotdog Thioesterase"/>
    <property type="match status" value="1"/>
</dbReference>
<dbReference type="SUPFAM" id="SSF54637">
    <property type="entry name" value="Thioesterase/thiol ester dehydrase-isomerase"/>
    <property type="match status" value="1"/>
</dbReference>
<dbReference type="InterPro" id="IPR016776">
    <property type="entry name" value="ApeP-like_dehydratase"/>
</dbReference>
<name>A0A507ZUB6_9FLAO</name>
<gene>
    <name evidence="1" type="ORF">FKR84_03050</name>
</gene>
<keyword evidence="2" id="KW-1185">Reference proteome</keyword>
<protein>
    <recommendedName>
        <fullName evidence="3">3-hydroxymyristoyl/3-hydroxydecanoyl-(Acyl carrier protein) dehydratase</fullName>
    </recommendedName>
</protein>
<evidence type="ECO:0000313" key="2">
    <source>
        <dbReference type="Proteomes" id="UP000317169"/>
    </source>
</evidence>
<evidence type="ECO:0000313" key="1">
    <source>
        <dbReference type="EMBL" id="TQD40191.1"/>
    </source>
</evidence>
<organism evidence="1 2">
    <name type="scientific">Haloflavibacter putidus</name>
    <dbReference type="NCBI Taxonomy" id="2576776"/>
    <lineage>
        <taxon>Bacteria</taxon>
        <taxon>Pseudomonadati</taxon>
        <taxon>Bacteroidota</taxon>
        <taxon>Flavobacteriia</taxon>
        <taxon>Flavobacteriales</taxon>
        <taxon>Flavobacteriaceae</taxon>
        <taxon>Haloflavibacter</taxon>
    </lineage>
</organism>
<dbReference type="OrthoDB" id="826697at2"/>
<dbReference type="AlphaFoldDB" id="A0A507ZUB6"/>
<dbReference type="InterPro" id="IPR029069">
    <property type="entry name" value="HotDog_dom_sf"/>
</dbReference>
<dbReference type="Proteomes" id="UP000317169">
    <property type="component" value="Unassembled WGS sequence"/>
</dbReference>
<evidence type="ECO:0008006" key="3">
    <source>
        <dbReference type="Google" id="ProtNLM"/>
    </source>
</evidence>
<dbReference type="RefSeq" id="WP_141420721.1">
    <property type="nucleotide sequence ID" value="NZ_VIAR01000002.1"/>
</dbReference>
<sequence>MPEKSLLTEEEVSLLLPQKEPFVLVDALYSCKASLAKTGFNIPKEHSLVEDSFLSEAGILENMAQSIALKAGYLAKHQKQNTPKIGYLAAIKNAKIYHLPKVGQKITTQIKLTHALGTIKRYHAEIKDMQNKALASAEITTTLAKE</sequence>